<feature type="transmembrane region" description="Helical" evidence="6">
    <location>
        <begin position="771"/>
        <end position="793"/>
    </location>
</feature>
<feature type="transmembrane region" description="Helical" evidence="6">
    <location>
        <begin position="395"/>
        <end position="421"/>
    </location>
</feature>
<proteinExistence type="predicted"/>
<dbReference type="Gene3D" id="1.20.1640.10">
    <property type="entry name" value="Multidrug efflux transporter AcrB transmembrane domain"/>
    <property type="match status" value="2"/>
</dbReference>
<feature type="transmembrane region" description="Helical" evidence="6">
    <location>
        <begin position="324"/>
        <end position="342"/>
    </location>
</feature>
<evidence type="ECO:0000256" key="6">
    <source>
        <dbReference type="SAM" id="Phobius"/>
    </source>
</evidence>
<dbReference type="NCBIfam" id="TIGR00921">
    <property type="entry name" value="2A067"/>
    <property type="match status" value="1"/>
</dbReference>
<keyword evidence="9" id="KW-1185">Reference proteome</keyword>
<evidence type="ECO:0000313" key="9">
    <source>
        <dbReference type="Proteomes" id="UP000076623"/>
    </source>
</evidence>
<accession>A0A160IMX6</accession>
<feature type="transmembrane region" description="Helical" evidence="6">
    <location>
        <begin position="667"/>
        <end position="687"/>
    </location>
</feature>
<dbReference type="GO" id="GO:0005886">
    <property type="term" value="C:plasma membrane"/>
    <property type="evidence" value="ECO:0007669"/>
    <property type="project" value="UniProtKB-SubCell"/>
</dbReference>
<keyword evidence="4 6" id="KW-1133">Transmembrane helix</keyword>
<keyword evidence="2" id="KW-1003">Cell membrane</keyword>
<gene>
    <name evidence="8" type="ORF">ABE65_011420</name>
</gene>
<dbReference type="PROSITE" id="PS50156">
    <property type="entry name" value="SSD"/>
    <property type="match status" value="2"/>
</dbReference>
<feature type="transmembrane region" description="Helical" evidence="6">
    <location>
        <begin position="299"/>
        <end position="318"/>
    </location>
</feature>
<dbReference type="InterPro" id="IPR050545">
    <property type="entry name" value="Mycobact_MmpL"/>
</dbReference>
<dbReference type="Proteomes" id="UP000076623">
    <property type="component" value="Chromosome"/>
</dbReference>
<dbReference type="PANTHER" id="PTHR33406:SF13">
    <property type="entry name" value="MEMBRANE PROTEIN YDFJ"/>
    <property type="match status" value="1"/>
</dbReference>
<organism evidence="8 9">
    <name type="scientific">Fictibacillus phosphorivorans</name>
    <dbReference type="NCBI Taxonomy" id="1221500"/>
    <lineage>
        <taxon>Bacteria</taxon>
        <taxon>Bacillati</taxon>
        <taxon>Bacillota</taxon>
        <taxon>Bacilli</taxon>
        <taxon>Bacillales</taxon>
        <taxon>Fictibacillaceae</taxon>
        <taxon>Fictibacillus</taxon>
    </lineage>
</organism>
<keyword evidence="5 6" id="KW-0472">Membrane</keyword>
<reference evidence="8 9" key="1">
    <citation type="submission" date="2016-04" db="EMBL/GenBank/DDBJ databases">
        <title>Complete genome sequence of Fictibacillus phosphorivorans G25-29, a strain toxic to nematodes.</title>
        <authorList>
            <person name="Zheng Z."/>
        </authorList>
    </citation>
    <scope>NUCLEOTIDE SEQUENCE [LARGE SCALE GENOMIC DNA]</scope>
    <source>
        <strain evidence="8 9">G25-29</strain>
    </source>
</reference>
<protein>
    <recommendedName>
        <fullName evidence="7">SSD domain-containing protein</fullName>
    </recommendedName>
</protein>
<dbReference type="EMBL" id="CP015378">
    <property type="protein sequence ID" value="ANC77377.1"/>
    <property type="molecule type" value="Genomic_DNA"/>
</dbReference>
<evidence type="ECO:0000256" key="1">
    <source>
        <dbReference type="ARBA" id="ARBA00004651"/>
    </source>
</evidence>
<dbReference type="Pfam" id="PF03176">
    <property type="entry name" value="MMPL"/>
    <property type="match status" value="2"/>
</dbReference>
<evidence type="ECO:0000259" key="7">
    <source>
        <dbReference type="PROSITE" id="PS50156"/>
    </source>
</evidence>
<feature type="domain" description="SSD" evidence="7">
    <location>
        <begin position="662"/>
        <end position="792"/>
    </location>
</feature>
<evidence type="ECO:0000313" key="8">
    <source>
        <dbReference type="EMBL" id="ANC77377.1"/>
    </source>
</evidence>
<evidence type="ECO:0000256" key="5">
    <source>
        <dbReference type="ARBA" id="ARBA00023136"/>
    </source>
</evidence>
<feature type="transmembrane region" description="Helical" evidence="6">
    <location>
        <begin position="738"/>
        <end position="759"/>
    </location>
</feature>
<sequence length="805" mass="88990">MSRWFSFLAEKIIHSPKKIISLVLLFTVILGFGVTKVQVDLGQGTMISHKDPIYKATEEYQDQFGSDTLFILLSGNQDDFLSTDNLSAINKLQERLVEKKEIQSVFSYYNIIKNGTDQATNMQLKMKEQLKEVVEKAVREAASSGATPAQQQEVAQKAQNAFLKKLSEQNGVNLKALQEAGAPSIQNEKFVKGLVLDKEGNLNEMFKTIMPQNGEHALIVMKIKGGIPYDKLSDITEDVSDITNEAGLKNLETNISGTPKIYGAIYNSMMKDMSIMLGLSLVLMAVILFIVFPVKWRLLSLPVVLLSLFWTIGIMGYIGVPMSMVTMAILPILIGLGTDFAIQFHNRYDEELKAGKSVKEATMQSIKKMGPAVGIAVFAMTLGFITLLISKVPMIQHFGIMLSVGVIVSYTVSLLLMYTVFMLRDRSVTSKAISTSSKMEGFMKKLATFTVKKPLLLLSIGVVLSGSGFYIDHSLKVETNIEKLMPQEAPELKELNELRKIIGSTNEISFILKSDDVTNPKVVNWIADFEEEQLKNHPKIETITSIATIVKEANRGEIPKTQDEIETILTQVPGELKSNIISSDRKTAAVSFTIGNIGMKEQADLLSQIEKEINPPSGVEMNPAGSNVINIKSVESMTENRHLSAGMGVIAIIAGLLLAYRRWKMSLYPVLPIVLVVGWSSLMMFLLDIEINPLTAVLASLVLGIGSEFTILIMERYQEELENDLSRDEALIKAISKIGRAITASGLTVIAGFSTLIFSEFVMLRSFGITTVFDTFLCLMSALFILPSIIVLVEKYKPEINKKVS</sequence>
<evidence type="ECO:0000256" key="2">
    <source>
        <dbReference type="ARBA" id="ARBA00022475"/>
    </source>
</evidence>
<dbReference type="InterPro" id="IPR004869">
    <property type="entry name" value="MMPL_dom"/>
</dbReference>
<keyword evidence="3 6" id="KW-0812">Transmembrane</keyword>
<feature type="transmembrane region" description="Helical" evidence="6">
    <location>
        <begin position="273"/>
        <end position="292"/>
    </location>
</feature>
<feature type="transmembrane region" description="Helical" evidence="6">
    <location>
        <begin position="369"/>
        <end position="389"/>
    </location>
</feature>
<name>A0A160IMX6_9BACL</name>
<feature type="domain" description="SSD" evidence="7">
    <location>
        <begin position="298"/>
        <end position="423"/>
    </location>
</feature>
<dbReference type="InterPro" id="IPR000731">
    <property type="entry name" value="SSD"/>
</dbReference>
<feature type="transmembrane region" description="Helical" evidence="6">
    <location>
        <begin position="454"/>
        <end position="471"/>
    </location>
</feature>
<evidence type="ECO:0000256" key="3">
    <source>
        <dbReference type="ARBA" id="ARBA00022692"/>
    </source>
</evidence>
<feature type="transmembrane region" description="Helical" evidence="6">
    <location>
        <begin position="642"/>
        <end position="660"/>
    </location>
</feature>
<comment type="subcellular location">
    <subcellularLocation>
        <location evidence="1">Cell membrane</location>
        <topology evidence="1">Multi-pass membrane protein</topology>
    </subcellularLocation>
</comment>
<feature type="transmembrane region" description="Helical" evidence="6">
    <location>
        <begin position="693"/>
        <end position="717"/>
    </location>
</feature>
<dbReference type="PANTHER" id="PTHR33406">
    <property type="entry name" value="MEMBRANE PROTEIN MJ1562-RELATED"/>
    <property type="match status" value="1"/>
</dbReference>
<dbReference type="AlphaFoldDB" id="A0A160IMX6"/>
<evidence type="ECO:0000256" key="4">
    <source>
        <dbReference type="ARBA" id="ARBA00022989"/>
    </source>
</evidence>
<dbReference type="SUPFAM" id="SSF82866">
    <property type="entry name" value="Multidrug efflux transporter AcrB transmembrane domain"/>
    <property type="match status" value="2"/>
</dbReference>
<dbReference type="KEGG" id="fpn:ABE65_011420"/>
<dbReference type="RefSeq" id="WP_066394913.1">
    <property type="nucleotide sequence ID" value="NZ_CP015378.1"/>
</dbReference>